<name>A0A6M0R9A0_9CLOT</name>
<feature type="coiled-coil region" evidence="1">
    <location>
        <begin position="37"/>
        <end position="78"/>
    </location>
</feature>
<organism evidence="4 5">
    <name type="scientific">Clostridium niameyense</name>
    <dbReference type="NCBI Taxonomy" id="1622073"/>
    <lineage>
        <taxon>Bacteria</taxon>
        <taxon>Bacillati</taxon>
        <taxon>Bacillota</taxon>
        <taxon>Clostridia</taxon>
        <taxon>Eubacteriales</taxon>
        <taxon>Clostridiaceae</taxon>
        <taxon>Clostridium</taxon>
    </lineage>
</organism>
<evidence type="ECO:0000256" key="2">
    <source>
        <dbReference type="SAM" id="Phobius"/>
    </source>
</evidence>
<evidence type="ECO:0000313" key="5">
    <source>
        <dbReference type="Proteomes" id="UP000473885"/>
    </source>
</evidence>
<feature type="domain" description="Sporulation membrane protein YtrI C-terminal" evidence="3">
    <location>
        <begin position="81"/>
        <end position="153"/>
    </location>
</feature>
<dbReference type="InterPro" id="IPR058620">
    <property type="entry name" value="YtrI_C"/>
</dbReference>
<dbReference type="EMBL" id="SXDP01000004">
    <property type="protein sequence ID" value="NEZ46845.1"/>
    <property type="molecule type" value="Genomic_DNA"/>
</dbReference>
<keyword evidence="2" id="KW-1133">Transmembrane helix</keyword>
<evidence type="ECO:0000313" key="4">
    <source>
        <dbReference type="EMBL" id="NEZ46845.1"/>
    </source>
</evidence>
<dbReference type="Pfam" id="PF26347">
    <property type="entry name" value="YtrI_sporulation"/>
    <property type="match status" value="1"/>
</dbReference>
<gene>
    <name evidence="4" type="ORF">FDF74_06410</name>
</gene>
<dbReference type="Proteomes" id="UP000473885">
    <property type="component" value="Unassembled WGS sequence"/>
</dbReference>
<sequence length="158" mass="18965">MENIKNRRKYIFLFGVGILTGVLLGILIFNILISYRIEQYHREIEYLNSIIEEQEVRLENFEDKLHKKKLILKKVELDTKFKDEKENEIVSIELEKYIKEKYNNVIGKEIDKLDADVLMSVIDNRIMKINEKEYKIKVKKLILSENLKIYILVECLKK</sequence>
<evidence type="ECO:0000256" key="1">
    <source>
        <dbReference type="SAM" id="Coils"/>
    </source>
</evidence>
<keyword evidence="2" id="KW-0812">Transmembrane</keyword>
<keyword evidence="1" id="KW-0175">Coiled coil</keyword>
<comment type="caution">
    <text evidence="4">The sequence shown here is derived from an EMBL/GenBank/DDBJ whole genome shotgun (WGS) entry which is preliminary data.</text>
</comment>
<evidence type="ECO:0000259" key="3">
    <source>
        <dbReference type="Pfam" id="PF26347"/>
    </source>
</evidence>
<dbReference type="AlphaFoldDB" id="A0A6M0R9A0"/>
<keyword evidence="5" id="KW-1185">Reference proteome</keyword>
<proteinExistence type="predicted"/>
<keyword evidence="2" id="KW-0472">Membrane</keyword>
<feature type="transmembrane region" description="Helical" evidence="2">
    <location>
        <begin position="12"/>
        <end position="33"/>
    </location>
</feature>
<protein>
    <recommendedName>
        <fullName evidence="3">Sporulation membrane protein YtrI C-terminal domain-containing protein</fullName>
    </recommendedName>
</protein>
<accession>A0A6M0R9A0</accession>
<reference evidence="4 5" key="1">
    <citation type="submission" date="2019-04" db="EMBL/GenBank/DDBJ databases">
        <title>Genome sequencing of Clostridium botulinum Groups I-IV and Clostridium butyricum.</title>
        <authorList>
            <person name="Brunt J."/>
            <person name="Van Vliet A.H.M."/>
            <person name="Stringer S.C."/>
            <person name="Carter A.T."/>
            <person name="Peck M.W."/>
        </authorList>
    </citation>
    <scope>NUCLEOTIDE SEQUENCE [LARGE SCALE GENOMIC DNA]</scope>
    <source>
        <strain evidence="4 5">IFR 18/094</strain>
    </source>
</reference>